<dbReference type="SUPFAM" id="SSF48452">
    <property type="entry name" value="TPR-like"/>
    <property type="match status" value="1"/>
</dbReference>
<gene>
    <name evidence="8" type="ORF">JIG36_26150</name>
</gene>
<organism evidence="8 9">
    <name type="scientific">Paractinoplanes ovalisporus</name>
    <dbReference type="NCBI Taxonomy" id="2810368"/>
    <lineage>
        <taxon>Bacteria</taxon>
        <taxon>Bacillati</taxon>
        <taxon>Actinomycetota</taxon>
        <taxon>Actinomycetes</taxon>
        <taxon>Micromonosporales</taxon>
        <taxon>Micromonosporaceae</taxon>
        <taxon>Paractinoplanes</taxon>
    </lineage>
</organism>
<proteinExistence type="inferred from homology"/>
<dbReference type="Proteomes" id="UP000632138">
    <property type="component" value="Unassembled WGS sequence"/>
</dbReference>
<dbReference type="Gene3D" id="3.40.50.300">
    <property type="entry name" value="P-loop containing nucleotide triphosphate hydrolases"/>
    <property type="match status" value="1"/>
</dbReference>
<sequence length="664" mass="69806">MNGVVRYSVLGPVRAWRGTEELELGSPQQRAVLAVLLLHEGRPAGADTLIASVWGDDPPRTAVLTLRTYVFRLRKILGDETIRTVTGGYALALAPDALDAAVYTRAVADALSGGDAAALARAESLWQGEPLADVAGGWAEAQRVRLQSERQAAVRERIALGLAAGHHGAAVAELTALVAAHPLDEGLRGLLMTALSGSGRQALAVTQYHEIRARLADELGLDPGPELQRTYQGLLNPPSSPPATAPASSLAHAVRPPHGAPLAPDSSVARPLHGAPFATTDAVPVVQAAPTAMPPARLVVPAQLPAAIRDFVGRDHLLDRLAAVLTRDAAHPTAHSAAGHAARPTAHPGAGQAGVSHLAAGDADGLGAVAAPVVGIVGIAGAGTSALAIRLAHRIRHAFPEGQLYADLRDTEVGQVLSGFLRAFGIAGPDIPAAVPERSALWRSVANGRRILVVLDHAPPSDELAMLLPVTPGAAAIMTGSRRVPSVAVDEWATAPLFTPEESVELLSRSVGAARIGAEPEAARRLAEMCSHIPLAIRMGAERLNARPNWTLTETADHLRSELDHPVVAHDDCRRAYRPHERRLDEVRAAEPLAAEAFVLGALTGRPEVVVADVAPRLGLPDLEAGRLLEHLVDMHLLEPCGFQRYRYLDVLRRLALRSAALVA</sequence>
<keyword evidence="2" id="KW-0805">Transcription regulation</keyword>
<dbReference type="RefSeq" id="WP_203379058.1">
    <property type="nucleotide sequence ID" value="NZ_JAENHP010000009.1"/>
</dbReference>
<dbReference type="PANTHER" id="PTHR35807">
    <property type="entry name" value="TRANSCRIPTIONAL REGULATOR REDD-RELATED"/>
    <property type="match status" value="1"/>
</dbReference>
<dbReference type="Pfam" id="PF00486">
    <property type="entry name" value="Trans_reg_C"/>
    <property type="match status" value="1"/>
</dbReference>
<feature type="DNA-binding region" description="OmpR/PhoB-type" evidence="5">
    <location>
        <begin position="1"/>
        <end position="93"/>
    </location>
</feature>
<evidence type="ECO:0000256" key="3">
    <source>
        <dbReference type="ARBA" id="ARBA00023125"/>
    </source>
</evidence>
<evidence type="ECO:0000259" key="7">
    <source>
        <dbReference type="PROSITE" id="PS51755"/>
    </source>
</evidence>
<dbReference type="PANTHER" id="PTHR35807:SF1">
    <property type="entry name" value="TRANSCRIPTIONAL REGULATOR REDD"/>
    <property type="match status" value="1"/>
</dbReference>
<dbReference type="Pfam" id="PF03704">
    <property type="entry name" value="BTAD"/>
    <property type="match status" value="1"/>
</dbReference>
<dbReference type="InterPro" id="IPR051677">
    <property type="entry name" value="AfsR-DnrI-RedD_regulator"/>
</dbReference>
<evidence type="ECO:0000256" key="6">
    <source>
        <dbReference type="SAM" id="MobiDB-lite"/>
    </source>
</evidence>
<dbReference type="CDD" id="cd15831">
    <property type="entry name" value="BTAD"/>
    <property type="match status" value="1"/>
</dbReference>
<feature type="region of interest" description="Disordered" evidence="6">
    <location>
        <begin position="336"/>
        <end position="355"/>
    </location>
</feature>
<comment type="caution">
    <text evidence="8">The sequence shown here is derived from an EMBL/GenBank/DDBJ whole genome shotgun (WGS) entry which is preliminary data.</text>
</comment>
<dbReference type="PROSITE" id="PS51755">
    <property type="entry name" value="OMPR_PHOB"/>
    <property type="match status" value="1"/>
</dbReference>
<dbReference type="EMBL" id="JAENHP010000009">
    <property type="protein sequence ID" value="MBM2619044.1"/>
    <property type="molecule type" value="Genomic_DNA"/>
</dbReference>
<evidence type="ECO:0000256" key="2">
    <source>
        <dbReference type="ARBA" id="ARBA00023015"/>
    </source>
</evidence>
<dbReference type="Gene3D" id="1.25.40.10">
    <property type="entry name" value="Tetratricopeptide repeat domain"/>
    <property type="match status" value="1"/>
</dbReference>
<feature type="domain" description="OmpR/PhoB-type" evidence="7">
    <location>
        <begin position="1"/>
        <end position="93"/>
    </location>
</feature>
<dbReference type="CDD" id="cd00383">
    <property type="entry name" value="trans_reg_C"/>
    <property type="match status" value="1"/>
</dbReference>
<dbReference type="SUPFAM" id="SSF46894">
    <property type="entry name" value="C-terminal effector domain of the bipartite response regulators"/>
    <property type="match status" value="1"/>
</dbReference>
<dbReference type="SMART" id="SM01043">
    <property type="entry name" value="BTAD"/>
    <property type="match status" value="1"/>
</dbReference>
<accession>A0ABS2AGT9</accession>
<dbReference type="InterPro" id="IPR016032">
    <property type="entry name" value="Sig_transdc_resp-reg_C-effctor"/>
</dbReference>
<keyword evidence="4" id="KW-0804">Transcription</keyword>
<dbReference type="PRINTS" id="PR00364">
    <property type="entry name" value="DISEASERSIST"/>
</dbReference>
<reference evidence="8 9" key="1">
    <citation type="submission" date="2021-01" db="EMBL/GenBank/DDBJ databases">
        <title>Actinoplanes sp. nov. LDG1-06 isolated from lichen.</title>
        <authorList>
            <person name="Saeng-In P."/>
            <person name="Phongsopitanun W."/>
            <person name="Kanchanasin P."/>
            <person name="Yuki M."/>
            <person name="Kudo T."/>
            <person name="Ohkuma M."/>
            <person name="Tanasupawat S."/>
        </authorList>
    </citation>
    <scope>NUCLEOTIDE SEQUENCE [LARGE SCALE GENOMIC DNA]</scope>
    <source>
        <strain evidence="8 9">LDG1-06</strain>
    </source>
</reference>
<evidence type="ECO:0000313" key="8">
    <source>
        <dbReference type="EMBL" id="MBM2619044.1"/>
    </source>
</evidence>
<feature type="region of interest" description="Disordered" evidence="6">
    <location>
        <begin position="231"/>
        <end position="273"/>
    </location>
</feature>
<dbReference type="InterPro" id="IPR001867">
    <property type="entry name" value="OmpR/PhoB-type_DNA-bd"/>
</dbReference>
<protein>
    <submittedName>
        <fullName evidence="8">Winged helix-turn-helix domain-containing protein</fullName>
    </submittedName>
</protein>
<dbReference type="InterPro" id="IPR011990">
    <property type="entry name" value="TPR-like_helical_dom_sf"/>
</dbReference>
<dbReference type="Gene3D" id="1.10.10.10">
    <property type="entry name" value="Winged helix-like DNA-binding domain superfamily/Winged helix DNA-binding domain"/>
    <property type="match status" value="1"/>
</dbReference>
<evidence type="ECO:0000313" key="9">
    <source>
        <dbReference type="Proteomes" id="UP000632138"/>
    </source>
</evidence>
<name>A0ABS2AGT9_9ACTN</name>
<keyword evidence="3 5" id="KW-0238">DNA-binding</keyword>
<dbReference type="InterPro" id="IPR027417">
    <property type="entry name" value="P-loop_NTPase"/>
</dbReference>
<dbReference type="SUPFAM" id="SSF52540">
    <property type="entry name" value="P-loop containing nucleoside triphosphate hydrolases"/>
    <property type="match status" value="1"/>
</dbReference>
<dbReference type="SMART" id="SM00862">
    <property type="entry name" value="Trans_reg_C"/>
    <property type="match status" value="1"/>
</dbReference>
<evidence type="ECO:0000256" key="4">
    <source>
        <dbReference type="ARBA" id="ARBA00023163"/>
    </source>
</evidence>
<comment type="similarity">
    <text evidence="1">Belongs to the AfsR/DnrI/RedD regulatory family.</text>
</comment>
<evidence type="ECO:0000256" key="5">
    <source>
        <dbReference type="PROSITE-ProRule" id="PRU01091"/>
    </source>
</evidence>
<dbReference type="InterPro" id="IPR005158">
    <property type="entry name" value="BTAD"/>
</dbReference>
<evidence type="ECO:0000256" key="1">
    <source>
        <dbReference type="ARBA" id="ARBA00005820"/>
    </source>
</evidence>
<keyword evidence="9" id="KW-1185">Reference proteome</keyword>
<dbReference type="InterPro" id="IPR036388">
    <property type="entry name" value="WH-like_DNA-bd_sf"/>
</dbReference>